<dbReference type="SUPFAM" id="SSF55021">
    <property type="entry name" value="ACT-like"/>
    <property type="match status" value="1"/>
</dbReference>
<name>D1AN32_SEBTE</name>
<dbReference type="KEGG" id="str:Sterm_0534"/>
<dbReference type="HOGENOM" id="CLU_000604_1_3_0"/>
<evidence type="ECO:0000256" key="2">
    <source>
        <dbReference type="ARBA" id="ARBA00022475"/>
    </source>
</evidence>
<evidence type="ECO:0000313" key="9">
    <source>
        <dbReference type="EMBL" id="ACZ07408.1"/>
    </source>
</evidence>
<dbReference type="InterPro" id="IPR003439">
    <property type="entry name" value="ABC_transporter-like_ATP-bd"/>
</dbReference>
<dbReference type="Gene3D" id="3.30.70.260">
    <property type="match status" value="1"/>
</dbReference>
<keyword evidence="2" id="KW-1003">Cell membrane</keyword>
<dbReference type="InterPro" id="IPR017871">
    <property type="entry name" value="ABC_transporter-like_CS"/>
</dbReference>
<dbReference type="GO" id="GO:0005524">
    <property type="term" value="F:ATP binding"/>
    <property type="evidence" value="ECO:0007669"/>
    <property type="project" value="UniProtKB-KW"/>
</dbReference>
<dbReference type="eggNOG" id="COG1135">
    <property type="taxonomic scope" value="Bacteria"/>
</dbReference>
<evidence type="ECO:0000256" key="4">
    <source>
        <dbReference type="ARBA" id="ARBA00022840"/>
    </source>
</evidence>
<evidence type="ECO:0000313" key="10">
    <source>
        <dbReference type="Proteomes" id="UP000000845"/>
    </source>
</evidence>
<keyword evidence="6" id="KW-0029">Amino-acid transport</keyword>
<feature type="domain" description="ABC transporter" evidence="8">
    <location>
        <begin position="5"/>
        <end position="240"/>
    </location>
</feature>
<protein>
    <submittedName>
        <fullName evidence="9">ABC transporter related protein</fullName>
    </submittedName>
</protein>
<keyword evidence="3" id="KW-0547">Nucleotide-binding</keyword>
<dbReference type="Gene3D" id="3.40.50.300">
    <property type="entry name" value="P-loop containing nucleotide triphosphate hydrolases"/>
    <property type="match status" value="1"/>
</dbReference>
<dbReference type="STRING" id="526218.Sterm_0534"/>
<gene>
    <name evidence="9" type="ordered locus">Sterm_0534</name>
</gene>
<dbReference type="InterPro" id="IPR050086">
    <property type="entry name" value="MetN_ABC_transporter-like"/>
</dbReference>
<keyword evidence="7" id="KW-0472">Membrane</keyword>
<dbReference type="GO" id="GO:0016887">
    <property type="term" value="F:ATP hydrolysis activity"/>
    <property type="evidence" value="ECO:0007669"/>
    <property type="project" value="InterPro"/>
</dbReference>
<dbReference type="EMBL" id="CP001739">
    <property type="protein sequence ID" value="ACZ07408.1"/>
    <property type="molecule type" value="Genomic_DNA"/>
</dbReference>
<dbReference type="PROSITE" id="PS00211">
    <property type="entry name" value="ABC_TRANSPORTER_1"/>
    <property type="match status" value="1"/>
</dbReference>
<accession>D1AN32</accession>
<evidence type="ECO:0000256" key="3">
    <source>
        <dbReference type="ARBA" id="ARBA00022741"/>
    </source>
</evidence>
<evidence type="ECO:0000259" key="8">
    <source>
        <dbReference type="PROSITE" id="PS50893"/>
    </source>
</evidence>
<dbReference type="Proteomes" id="UP000000845">
    <property type="component" value="Chromosome"/>
</dbReference>
<dbReference type="PANTHER" id="PTHR43166">
    <property type="entry name" value="AMINO ACID IMPORT ATP-BINDING PROTEIN"/>
    <property type="match status" value="1"/>
</dbReference>
<keyword evidence="5" id="KW-1278">Translocase</keyword>
<dbReference type="SUPFAM" id="SSF52540">
    <property type="entry name" value="P-loop containing nucleoside triphosphate hydrolases"/>
    <property type="match status" value="1"/>
</dbReference>
<dbReference type="PROSITE" id="PS50893">
    <property type="entry name" value="ABC_TRANSPORTER_2"/>
    <property type="match status" value="1"/>
</dbReference>
<dbReference type="InterPro" id="IPR045865">
    <property type="entry name" value="ACT-like_dom_sf"/>
</dbReference>
<sequence length="328" mass="37098">MTKIINVQNVTKSYNKQIILKQINMTVKPGEIYGLIGLSGSGKSTLLRCINGIEKFDSGEIHIENELISYDDSIKSRRIKKRIGMIFQNFALLERKTVFENIALPLKCWKEEKNKTENRVKELMEFVGISHIAGKRPSQISGGQKQRVAIARALSLSPKILLCDEATSALDPNTTKSILELLKEINRKLNITVIIVTHEMEVIRSVCDKMSIIENGEIKISGDTQEIFLMNPEPLQNVTGKKRIQLSEDKTVLKISFTSQEDTAVLSYMPQDLKTGFSILSADIDNYNEKTTGNVFISFKAENKALIMNYLLEKKIMFSEIFDKEGDE</sequence>
<dbReference type="AlphaFoldDB" id="D1AN32"/>
<dbReference type="PANTHER" id="PTHR43166:SF30">
    <property type="entry name" value="METHIONINE IMPORT ATP-BINDING PROTEIN METN"/>
    <property type="match status" value="1"/>
</dbReference>
<organism evidence="9 10">
    <name type="scientific">Sebaldella termitidis (strain ATCC 33386 / NCTC 11300)</name>
    <dbReference type="NCBI Taxonomy" id="526218"/>
    <lineage>
        <taxon>Bacteria</taxon>
        <taxon>Fusobacteriati</taxon>
        <taxon>Fusobacteriota</taxon>
        <taxon>Fusobacteriia</taxon>
        <taxon>Fusobacteriales</taxon>
        <taxon>Leptotrichiaceae</taxon>
        <taxon>Sebaldella</taxon>
    </lineage>
</organism>
<evidence type="ECO:0000256" key="6">
    <source>
        <dbReference type="ARBA" id="ARBA00022970"/>
    </source>
</evidence>
<keyword evidence="4" id="KW-0067">ATP-binding</keyword>
<evidence type="ECO:0000256" key="7">
    <source>
        <dbReference type="ARBA" id="ARBA00023136"/>
    </source>
</evidence>
<dbReference type="SMART" id="SM00382">
    <property type="entry name" value="AAA"/>
    <property type="match status" value="1"/>
</dbReference>
<dbReference type="RefSeq" id="WP_012860006.1">
    <property type="nucleotide sequence ID" value="NC_013517.1"/>
</dbReference>
<dbReference type="InterPro" id="IPR027417">
    <property type="entry name" value="P-loop_NTPase"/>
</dbReference>
<evidence type="ECO:0000256" key="1">
    <source>
        <dbReference type="ARBA" id="ARBA00022448"/>
    </source>
</evidence>
<dbReference type="Pfam" id="PF00005">
    <property type="entry name" value="ABC_tran"/>
    <property type="match status" value="1"/>
</dbReference>
<keyword evidence="1" id="KW-0813">Transport</keyword>
<evidence type="ECO:0000256" key="5">
    <source>
        <dbReference type="ARBA" id="ARBA00022967"/>
    </source>
</evidence>
<dbReference type="GO" id="GO:0006865">
    <property type="term" value="P:amino acid transport"/>
    <property type="evidence" value="ECO:0007669"/>
    <property type="project" value="UniProtKB-KW"/>
</dbReference>
<keyword evidence="10" id="KW-1185">Reference proteome</keyword>
<reference evidence="10" key="1">
    <citation type="submission" date="2009-09" db="EMBL/GenBank/DDBJ databases">
        <title>The complete chromosome of Sebaldella termitidis ATCC 33386.</title>
        <authorList>
            <consortium name="US DOE Joint Genome Institute (JGI-PGF)"/>
            <person name="Lucas S."/>
            <person name="Copeland A."/>
            <person name="Lapidus A."/>
            <person name="Glavina del Rio T."/>
            <person name="Dalin E."/>
            <person name="Tice H."/>
            <person name="Bruce D."/>
            <person name="Goodwin L."/>
            <person name="Pitluck S."/>
            <person name="Kyrpides N."/>
            <person name="Mavromatis K."/>
            <person name="Ivanova N."/>
            <person name="Mikhailova N."/>
            <person name="Sims D."/>
            <person name="Meincke L."/>
            <person name="Brettin T."/>
            <person name="Detter J.C."/>
            <person name="Han C."/>
            <person name="Larimer F."/>
            <person name="Land M."/>
            <person name="Hauser L."/>
            <person name="Markowitz V."/>
            <person name="Cheng J.F."/>
            <person name="Hugenholtz P."/>
            <person name="Woyke T."/>
            <person name="Wu D."/>
            <person name="Eisen J.A."/>
        </authorList>
    </citation>
    <scope>NUCLEOTIDE SEQUENCE [LARGE SCALE GENOMIC DNA]</scope>
    <source>
        <strain evidence="10">ATCC 33386 / NCTC 11300</strain>
    </source>
</reference>
<dbReference type="InterPro" id="IPR003593">
    <property type="entry name" value="AAA+_ATPase"/>
</dbReference>
<reference evidence="9 10" key="2">
    <citation type="journal article" date="2010" name="Stand. Genomic Sci.">
        <title>Complete genome sequence of Sebaldella termitidis type strain (NCTC 11300).</title>
        <authorList>
            <person name="Harmon-Smith M."/>
            <person name="Celia L."/>
            <person name="Chertkov O."/>
            <person name="Lapidus A."/>
            <person name="Copeland A."/>
            <person name="Glavina Del Rio T."/>
            <person name="Nolan M."/>
            <person name="Lucas S."/>
            <person name="Tice H."/>
            <person name="Cheng J.F."/>
            <person name="Han C."/>
            <person name="Detter J.C."/>
            <person name="Bruce D."/>
            <person name="Goodwin L."/>
            <person name="Pitluck S."/>
            <person name="Pati A."/>
            <person name="Liolios K."/>
            <person name="Ivanova N."/>
            <person name="Mavromatis K."/>
            <person name="Mikhailova N."/>
            <person name="Chen A."/>
            <person name="Palaniappan K."/>
            <person name="Land M."/>
            <person name="Hauser L."/>
            <person name="Chang Y.J."/>
            <person name="Jeffries C.D."/>
            <person name="Brettin T."/>
            <person name="Goker M."/>
            <person name="Beck B."/>
            <person name="Bristow J."/>
            <person name="Eisen J.A."/>
            <person name="Markowitz V."/>
            <person name="Hugenholtz P."/>
            <person name="Kyrpides N.C."/>
            <person name="Klenk H.P."/>
            <person name="Chen F."/>
        </authorList>
    </citation>
    <scope>NUCLEOTIDE SEQUENCE [LARGE SCALE GENOMIC DNA]</scope>
    <source>
        <strain evidence="10">ATCC 33386 / NCTC 11300</strain>
    </source>
</reference>
<proteinExistence type="predicted"/>